<evidence type="ECO:0000313" key="2">
    <source>
        <dbReference type="Proteomes" id="UP000814033"/>
    </source>
</evidence>
<proteinExistence type="predicted"/>
<dbReference type="Proteomes" id="UP000814033">
    <property type="component" value="Unassembled WGS sequence"/>
</dbReference>
<keyword evidence="2" id="KW-1185">Reference proteome</keyword>
<dbReference type="EMBL" id="MU276009">
    <property type="protein sequence ID" value="KAI0043656.1"/>
    <property type="molecule type" value="Genomic_DNA"/>
</dbReference>
<protein>
    <submittedName>
        <fullName evidence="1">Uncharacterized protein</fullName>
    </submittedName>
</protein>
<reference evidence="1" key="1">
    <citation type="submission" date="2021-02" db="EMBL/GenBank/DDBJ databases">
        <authorList>
            <consortium name="DOE Joint Genome Institute"/>
            <person name="Ahrendt S."/>
            <person name="Looney B.P."/>
            <person name="Miyauchi S."/>
            <person name="Morin E."/>
            <person name="Drula E."/>
            <person name="Courty P.E."/>
            <person name="Chicoki N."/>
            <person name="Fauchery L."/>
            <person name="Kohler A."/>
            <person name="Kuo A."/>
            <person name="Labutti K."/>
            <person name="Pangilinan J."/>
            <person name="Lipzen A."/>
            <person name="Riley R."/>
            <person name="Andreopoulos W."/>
            <person name="He G."/>
            <person name="Johnson J."/>
            <person name="Barry K.W."/>
            <person name="Grigoriev I.V."/>
            <person name="Nagy L."/>
            <person name="Hibbett D."/>
            <person name="Henrissat B."/>
            <person name="Matheny P.B."/>
            <person name="Labbe J."/>
            <person name="Martin F."/>
        </authorList>
    </citation>
    <scope>NUCLEOTIDE SEQUENCE</scope>
    <source>
        <strain evidence="1">FP105234-sp</strain>
    </source>
</reference>
<gene>
    <name evidence="1" type="ORF">FA95DRAFT_366760</name>
</gene>
<evidence type="ECO:0000313" key="1">
    <source>
        <dbReference type="EMBL" id="KAI0043656.1"/>
    </source>
</evidence>
<name>A0ACB8RIW7_9AGAM</name>
<organism evidence="1 2">
    <name type="scientific">Auriscalpium vulgare</name>
    <dbReference type="NCBI Taxonomy" id="40419"/>
    <lineage>
        <taxon>Eukaryota</taxon>
        <taxon>Fungi</taxon>
        <taxon>Dikarya</taxon>
        <taxon>Basidiomycota</taxon>
        <taxon>Agaricomycotina</taxon>
        <taxon>Agaricomycetes</taxon>
        <taxon>Russulales</taxon>
        <taxon>Auriscalpiaceae</taxon>
        <taxon>Auriscalpium</taxon>
    </lineage>
</organism>
<accession>A0ACB8RIW7</accession>
<comment type="caution">
    <text evidence="1">The sequence shown here is derived from an EMBL/GenBank/DDBJ whole genome shotgun (WGS) entry which is preliminary data.</text>
</comment>
<sequence length="347" mass="39022">MASVANQLGAYLAGTLICMAFSGFLALQVFLYFSRHSKDPASHKIVVACLWFVDALQSIMAAISAWQFFIVHFNQPEIGRHLFVTTILAKYCTGFMNLIANLFYLHRIHRLTRGNWLITGPILFLSIARFGTATTTTVILFDLKSTSTYAHKYKPLWTTGLAIAALTDVLITTVLCCHIRSGGHVRSSTAKMLNALVVLTINNGVLTRRVAMKLEYSADASERSHMFENSSVSIACLICWLTMSQNLVFFALYLLIGKIYAISLISSLNMRSWIRQRSERGPVRNIVLTALGGHAVEQSYDVERDGSTSFSRTPPPHTRSDIEVREIPLMAFMNLFIHHHIRLWKFV</sequence>
<reference evidence="1" key="2">
    <citation type="journal article" date="2022" name="New Phytol.">
        <title>Evolutionary transition to the ectomycorrhizal habit in the genomes of a hyperdiverse lineage of mushroom-forming fungi.</title>
        <authorList>
            <person name="Looney B."/>
            <person name="Miyauchi S."/>
            <person name="Morin E."/>
            <person name="Drula E."/>
            <person name="Courty P.E."/>
            <person name="Kohler A."/>
            <person name="Kuo A."/>
            <person name="LaButti K."/>
            <person name="Pangilinan J."/>
            <person name="Lipzen A."/>
            <person name="Riley R."/>
            <person name="Andreopoulos W."/>
            <person name="He G."/>
            <person name="Johnson J."/>
            <person name="Nolan M."/>
            <person name="Tritt A."/>
            <person name="Barry K.W."/>
            <person name="Grigoriev I.V."/>
            <person name="Nagy L.G."/>
            <person name="Hibbett D."/>
            <person name="Henrissat B."/>
            <person name="Matheny P.B."/>
            <person name="Labbe J."/>
            <person name="Martin F.M."/>
        </authorList>
    </citation>
    <scope>NUCLEOTIDE SEQUENCE</scope>
    <source>
        <strain evidence="1">FP105234-sp</strain>
    </source>
</reference>